<gene>
    <name evidence="4" type="ORF">GCM10010954_37670</name>
</gene>
<dbReference type="GO" id="GO:1990904">
    <property type="term" value="C:ribonucleoprotein complex"/>
    <property type="evidence" value="ECO:0007669"/>
    <property type="project" value="UniProtKB-KW"/>
</dbReference>
<dbReference type="InterPro" id="IPR008991">
    <property type="entry name" value="Translation_prot_SH3-like_sf"/>
</dbReference>
<dbReference type="SMART" id="SM00739">
    <property type="entry name" value="KOW"/>
    <property type="match status" value="1"/>
</dbReference>
<reference evidence="4" key="2">
    <citation type="submission" date="2020-09" db="EMBL/GenBank/DDBJ databases">
        <authorList>
            <person name="Sun Q."/>
            <person name="Zhou Y."/>
        </authorList>
    </citation>
    <scope>NUCLEOTIDE SEQUENCE</scope>
    <source>
        <strain evidence="4">CGMCC 1.12153</strain>
    </source>
</reference>
<dbReference type="Gene3D" id="2.30.30.30">
    <property type="match status" value="1"/>
</dbReference>
<evidence type="ECO:0000256" key="1">
    <source>
        <dbReference type="ARBA" id="ARBA00022980"/>
    </source>
</evidence>
<dbReference type="SUPFAM" id="SSF50104">
    <property type="entry name" value="Translation proteins SH3-like domain"/>
    <property type="match status" value="1"/>
</dbReference>
<evidence type="ECO:0000313" key="4">
    <source>
        <dbReference type="EMBL" id="GGF35079.1"/>
    </source>
</evidence>
<keyword evidence="1" id="KW-0689">Ribosomal protein</keyword>
<dbReference type="AlphaFoldDB" id="A0A917BB83"/>
<dbReference type="Pfam" id="PF00467">
    <property type="entry name" value="KOW"/>
    <property type="match status" value="1"/>
</dbReference>
<dbReference type="Proteomes" id="UP000660110">
    <property type="component" value="Unassembled WGS sequence"/>
</dbReference>
<reference evidence="4" key="1">
    <citation type="journal article" date="2014" name="Int. J. Syst. Evol. Microbiol.">
        <title>Complete genome sequence of Corynebacterium casei LMG S-19264T (=DSM 44701T), isolated from a smear-ripened cheese.</title>
        <authorList>
            <consortium name="US DOE Joint Genome Institute (JGI-PGF)"/>
            <person name="Walter F."/>
            <person name="Albersmeier A."/>
            <person name="Kalinowski J."/>
            <person name="Ruckert C."/>
        </authorList>
    </citation>
    <scope>NUCLEOTIDE SEQUENCE</scope>
    <source>
        <strain evidence="4">CGMCC 1.12153</strain>
    </source>
</reference>
<dbReference type="CDD" id="cd06088">
    <property type="entry name" value="KOW_RPL14"/>
    <property type="match status" value="1"/>
</dbReference>
<dbReference type="InterPro" id="IPR014722">
    <property type="entry name" value="Rib_uL2_dom2"/>
</dbReference>
<dbReference type="GO" id="GO:0005840">
    <property type="term" value="C:ribosome"/>
    <property type="evidence" value="ECO:0007669"/>
    <property type="project" value="UniProtKB-KW"/>
</dbReference>
<feature type="domain" description="KOW" evidence="3">
    <location>
        <begin position="7"/>
        <end position="34"/>
    </location>
</feature>
<name>A0A917BB83_HALAA</name>
<keyword evidence="2" id="KW-0687">Ribonucleoprotein</keyword>
<proteinExistence type="predicted"/>
<accession>A0A917BB83</accession>
<protein>
    <recommendedName>
        <fullName evidence="3">KOW domain-containing protein</fullName>
    </recommendedName>
</protein>
<dbReference type="InterPro" id="IPR041985">
    <property type="entry name" value="Ribosomal_eL14_KOW"/>
</dbReference>
<sequence>MNESESSPRIGQVVRIVQGREAGQYAVIIDILEDRFLLLADGEKRKYDRPKKKNLQHVELKDFVSPEVQNSLLETGRVTNGKLRFAVSKYVNEEVTDVEKGDQLDGERRCN</sequence>
<evidence type="ECO:0000259" key="3">
    <source>
        <dbReference type="SMART" id="SM00739"/>
    </source>
</evidence>
<evidence type="ECO:0000256" key="2">
    <source>
        <dbReference type="ARBA" id="ARBA00023274"/>
    </source>
</evidence>
<organism evidence="4 5">
    <name type="scientific">Halobacillus andaensis</name>
    <dbReference type="NCBI Taxonomy" id="1176239"/>
    <lineage>
        <taxon>Bacteria</taxon>
        <taxon>Bacillati</taxon>
        <taxon>Bacillota</taxon>
        <taxon>Bacilli</taxon>
        <taxon>Bacillales</taxon>
        <taxon>Bacillaceae</taxon>
        <taxon>Halobacillus</taxon>
    </lineage>
</organism>
<dbReference type="RefSeq" id="WP_188379095.1">
    <property type="nucleotide sequence ID" value="NZ_BMEL01000006.1"/>
</dbReference>
<evidence type="ECO:0000313" key="5">
    <source>
        <dbReference type="Proteomes" id="UP000660110"/>
    </source>
</evidence>
<dbReference type="InterPro" id="IPR005824">
    <property type="entry name" value="KOW"/>
</dbReference>
<comment type="caution">
    <text evidence="4">The sequence shown here is derived from an EMBL/GenBank/DDBJ whole genome shotgun (WGS) entry which is preliminary data.</text>
</comment>
<dbReference type="EMBL" id="BMEL01000006">
    <property type="protein sequence ID" value="GGF35079.1"/>
    <property type="molecule type" value="Genomic_DNA"/>
</dbReference>
<keyword evidence="5" id="KW-1185">Reference proteome</keyword>